<evidence type="ECO:0000259" key="6">
    <source>
        <dbReference type="PROSITE" id="PS50885"/>
    </source>
</evidence>
<evidence type="ECO:0000313" key="7">
    <source>
        <dbReference type="EMBL" id="NYE56870.1"/>
    </source>
</evidence>
<sequence>MNRWSQKAGKYPDKIKGGELMGGFKLRLGIRAKLFILTFILASMMVIGGTGAVFSTYLVNQSHEKQNKELLGELQRLGELKTSLFQFFNSATDYLLFPNPKRLAEVKKNYQEISRLLTTAKKLAHSSEETQQYDEIAAILNKSQNLLEKNITNTNFEQTQNAMNMLQTNARNIMHHLNKLEDTAKKEDNKAREKLLKIFKIAAGAVGGSTVLAAILAMAIGYFITNPLIVSIQKLREIVHKVEEGCLNCTVEIKQNDELGDLSKDLNNMVLKLNSLISTITSELENLYGISDQVASVAEQVSRGATEQAAQVQGATTAVDEIVQGIQEAANQAANAARVSEETMAQAQTGAKTVDQLSASMEKINREIRRLGSNISRITEFLAVIEDIAEQTSLLALNAAIEAARAGEHGRGFAVVAENVRKLAERSAKSTKEIEQLVFEIQKSSQETFAAINDGNEMVVKNKDAFNQILNAVNSVVAMIEEIAKHGYEVAERANRTMEMINSISAVIQETAATTEELAATSHTLVEASNKIKAQVAYFNTK</sequence>
<evidence type="ECO:0000313" key="8">
    <source>
        <dbReference type="Proteomes" id="UP000604066"/>
    </source>
</evidence>
<dbReference type="Gene3D" id="1.10.287.950">
    <property type="entry name" value="Methyl-accepting chemotaxis protein"/>
    <property type="match status" value="1"/>
</dbReference>
<dbReference type="InterPro" id="IPR003660">
    <property type="entry name" value="HAMP_dom"/>
</dbReference>
<evidence type="ECO:0000259" key="5">
    <source>
        <dbReference type="PROSITE" id="PS50111"/>
    </source>
</evidence>
<dbReference type="SUPFAM" id="SSF58104">
    <property type="entry name" value="Methyl-accepting chemotaxis protein (MCP) signaling domain"/>
    <property type="match status" value="1"/>
</dbReference>
<dbReference type="InterPro" id="IPR004090">
    <property type="entry name" value="Chemotax_Me-accpt_rcpt"/>
</dbReference>
<evidence type="ECO:0000256" key="3">
    <source>
        <dbReference type="PROSITE-ProRule" id="PRU00284"/>
    </source>
</evidence>
<dbReference type="CDD" id="cd06225">
    <property type="entry name" value="HAMP"/>
    <property type="match status" value="1"/>
</dbReference>
<dbReference type="RefSeq" id="WP_028052067.1">
    <property type="nucleotide sequence ID" value="NZ_ATYG01000014.1"/>
</dbReference>
<proteinExistence type="inferred from homology"/>
<protein>
    <submittedName>
        <fullName evidence="7">Methyl-accepting chemotaxis protein</fullName>
    </submittedName>
</protein>
<feature type="transmembrane region" description="Helical" evidence="4">
    <location>
        <begin position="34"/>
        <end position="59"/>
    </location>
</feature>
<evidence type="ECO:0000256" key="2">
    <source>
        <dbReference type="ARBA" id="ARBA00029447"/>
    </source>
</evidence>
<reference evidence="7 8" key="1">
    <citation type="submission" date="2020-07" db="EMBL/GenBank/DDBJ databases">
        <title>Genomic Encyclopedia of Type Strains, Phase III (KMG-III): the genomes of soil and plant-associated and newly described type strains.</title>
        <authorList>
            <person name="Whitman W."/>
        </authorList>
    </citation>
    <scope>NUCLEOTIDE SEQUENCE [LARGE SCALE GENOMIC DNA]</scope>
    <source>
        <strain evidence="7 8">DSM 11255</strain>
    </source>
</reference>
<keyword evidence="8" id="KW-1185">Reference proteome</keyword>
<evidence type="ECO:0000256" key="4">
    <source>
        <dbReference type="SAM" id="Phobius"/>
    </source>
</evidence>
<dbReference type="Pfam" id="PF00672">
    <property type="entry name" value="HAMP"/>
    <property type="match status" value="1"/>
</dbReference>
<dbReference type="SMART" id="SM00304">
    <property type="entry name" value="HAMP"/>
    <property type="match status" value="1"/>
</dbReference>
<keyword evidence="4" id="KW-0472">Membrane</keyword>
<feature type="domain" description="HAMP" evidence="6">
    <location>
        <begin position="226"/>
        <end position="278"/>
    </location>
</feature>
<accession>A0ABX2R7J6</accession>
<feature type="domain" description="Methyl-accepting transducer" evidence="5">
    <location>
        <begin position="283"/>
        <end position="526"/>
    </location>
</feature>
<keyword evidence="1 3" id="KW-0807">Transducer</keyword>
<keyword evidence="4" id="KW-0812">Transmembrane</keyword>
<dbReference type="Pfam" id="PF12729">
    <property type="entry name" value="4HB_MCP_1"/>
    <property type="match status" value="1"/>
</dbReference>
<dbReference type="InterPro" id="IPR024478">
    <property type="entry name" value="HlyB_4HB_MCP"/>
</dbReference>
<name>A0ABX2R7J6_9THEO</name>
<dbReference type="InterPro" id="IPR004089">
    <property type="entry name" value="MCPsignal_dom"/>
</dbReference>
<organism evidence="7 8">
    <name type="scientific">Carboxydothermus ferrireducens DSM 11255</name>
    <dbReference type="NCBI Taxonomy" id="1119529"/>
    <lineage>
        <taxon>Bacteria</taxon>
        <taxon>Bacillati</taxon>
        <taxon>Bacillota</taxon>
        <taxon>Clostridia</taxon>
        <taxon>Thermoanaerobacterales</taxon>
        <taxon>Thermoanaerobacteraceae</taxon>
        <taxon>Carboxydothermus</taxon>
    </lineage>
</organism>
<dbReference type="Proteomes" id="UP000604066">
    <property type="component" value="Unassembled WGS sequence"/>
</dbReference>
<dbReference type="PANTHER" id="PTHR32089">
    <property type="entry name" value="METHYL-ACCEPTING CHEMOTAXIS PROTEIN MCPB"/>
    <property type="match status" value="1"/>
</dbReference>
<feature type="transmembrane region" description="Helical" evidence="4">
    <location>
        <begin position="201"/>
        <end position="224"/>
    </location>
</feature>
<dbReference type="PANTHER" id="PTHR32089:SF112">
    <property type="entry name" value="LYSOZYME-LIKE PROTEIN-RELATED"/>
    <property type="match status" value="1"/>
</dbReference>
<comment type="caution">
    <text evidence="7">The sequence shown here is derived from an EMBL/GenBank/DDBJ whole genome shotgun (WGS) entry which is preliminary data.</text>
</comment>
<comment type="similarity">
    <text evidence="2">Belongs to the methyl-accepting chemotaxis (MCP) protein family.</text>
</comment>
<keyword evidence="4" id="KW-1133">Transmembrane helix</keyword>
<evidence type="ECO:0000256" key="1">
    <source>
        <dbReference type="ARBA" id="ARBA00023224"/>
    </source>
</evidence>
<dbReference type="PROSITE" id="PS50111">
    <property type="entry name" value="CHEMOTAXIS_TRANSDUC_2"/>
    <property type="match status" value="1"/>
</dbReference>
<dbReference type="SMART" id="SM00283">
    <property type="entry name" value="MA"/>
    <property type="match status" value="1"/>
</dbReference>
<dbReference type="Pfam" id="PF00015">
    <property type="entry name" value="MCPsignal"/>
    <property type="match status" value="1"/>
</dbReference>
<dbReference type="EMBL" id="JACCBS010000001">
    <property type="protein sequence ID" value="NYE56870.1"/>
    <property type="molecule type" value="Genomic_DNA"/>
</dbReference>
<dbReference type="PROSITE" id="PS50885">
    <property type="entry name" value="HAMP"/>
    <property type="match status" value="1"/>
</dbReference>
<dbReference type="PRINTS" id="PR00260">
    <property type="entry name" value="CHEMTRNSDUCR"/>
</dbReference>
<gene>
    <name evidence="7" type="ORF">HDG70_000576</name>
</gene>